<comment type="subunit">
    <text evidence="1 10">Homodimer.</text>
</comment>
<keyword evidence="7 10" id="KW-0648">Protein biosynthesis</keyword>
<dbReference type="InterPro" id="IPR036986">
    <property type="entry name" value="S4_RNA-bd_sf"/>
</dbReference>
<keyword evidence="8 10" id="KW-0030">Aminoacyl-tRNA synthetase</keyword>
<keyword evidence="3 10" id="KW-0436">Ligase</keyword>
<evidence type="ECO:0000256" key="6">
    <source>
        <dbReference type="ARBA" id="ARBA00022884"/>
    </source>
</evidence>
<dbReference type="InterPro" id="IPR024108">
    <property type="entry name" value="Tyr-tRNA-ligase_bac_2"/>
</dbReference>
<evidence type="ECO:0000256" key="10">
    <source>
        <dbReference type="HAMAP-Rule" id="MF_02007"/>
    </source>
</evidence>
<dbReference type="PANTHER" id="PTHR11766:SF1">
    <property type="entry name" value="TYROSINE--TRNA LIGASE"/>
    <property type="match status" value="1"/>
</dbReference>
<dbReference type="PRINTS" id="PR01040">
    <property type="entry name" value="TRNASYNTHTYR"/>
</dbReference>
<dbReference type="GO" id="GO:0004831">
    <property type="term" value="F:tyrosine-tRNA ligase activity"/>
    <property type="evidence" value="ECO:0007669"/>
    <property type="project" value="UniProtKB-UniRule"/>
</dbReference>
<evidence type="ECO:0000256" key="5">
    <source>
        <dbReference type="ARBA" id="ARBA00022840"/>
    </source>
</evidence>
<dbReference type="GO" id="GO:0003723">
    <property type="term" value="F:RNA binding"/>
    <property type="evidence" value="ECO:0007669"/>
    <property type="project" value="UniProtKB-KW"/>
</dbReference>
<name>A0AAV3VC32_9CLOT</name>
<dbReference type="Pfam" id="PF00579">
    <property type="entry name" value="tRNA-synt_1b"/>
    <property type="match status" value="1"/>
</dbReference>
<sequence>MKKNTEEQIKIIRKGVADIISIDDLEKKIIKSVKEDKPLIIKLGLDPTAPDIHLGHAVVLRKIKQMQDLGHRAVIIIGDFTGKIGDPTGKSKTRKPLTKEEVVENALTYQKQIFKILDRDKTEIKFNSEWLSELSFEEVLKLAATTTVARMLEREDFKKRYNSNTPIGIHEFFYPLMQGYDSIALKADIELGGTDQTFNILMGRTLQKNAGMEQQTAIFMPILEGLDGKEKMSKSLGNYIGIQESAEIMFKKVMEIPDDLIIKYYELATDEHPDKIRGIKEELDNGKNPRDVKFELAKIITRLYHTEEESKFALKYFENVFKNKNIPDEVPEINISSECSLLEDVGKVLAKSNLIKSYNEFKRLLSQGGVYVNMQKVSDFNNITIKNGDIIKLGKKKFVKIVK</sequence>
<dbReference type="HAMAP" id="MF_02007">
    <property type="entry name" value="Tyr_tRNA_synth_type2"/>
    <property type="match status" value="1"/>
</dbReference>
<keyword evidence="4 10" id="KW-0547">Nucleotide-binding</keyword>
<evidence type="ECO:0000256" key="9">
    <source>
        <dbReference type="ARBA" id="ARBA00048248"/>
    </source>
</evidence>
<dbReference type="Proteomes" id="UP000325212">
    <property type="component" value="Unassembled WGS sequence"/>
</dbReference>
<dbReference type="Gene3D" id="1.10.240.10">
    <property type="entry name" value="Tyrosyl-Transfer RNA Synthetase"/>
    <property type="match status" value="1"/>
</dbReference>
<accession>A0AAV3VC32</accession>
<feature type="binding site" evidence="10">
    <location>
        <position position="234"/>
    </location>
    <ligand>
        <name>ATP</name>
        <dbReference type="ChEBI" id="CHEBI:30616"/>
    </ligand>
</feature>
<gene>
    <name evidence="10" type="primary">tyrS</name>
    <name evidence="12" type="ORF">CDIOL_33290</name>
</gene>
<comment type="function">
    <text evidence="10">Catalyzes the attachment of tyrosine to tRNA(Tyr) in a two-step reaction: tyrosine is first activated by ATP to form Tyr-AMP and then transferred to the acceptor end of tRNA(Tyr).</text>
</comment>
<dbReference type="GO" id="GO:0005829">
    <property type="term" value="C:cytosol"/>
    <property type="evidence" value="ECO:0007669"/>
    <property type="project" value="TreeGrafter"/>
</dbReference>
<dbReference type="RefSeq" id="WP_023976527.1">
    <property type="nucleotide sequence ID" value="NZ_BJLA01000012.1"/>
</dbReference>
<dbReference type="InterPro" id="IPR002305">
    <property type="entry name" value="aa-tRNA-synth_Ic"/>
</dbReference>
<dbReference type="PANTHER" id="PTHR11766">
    <property type="entry name" value="TYROSYL-TRNA SYNTHETASE"/>
    <property type="match status" value="1"/>
</dbReference>
<comment type="similarity">
    <text evidence="10">Belongs to the class-I aminoacyl-tRNA synthetase family. TyrS type 2 subfamily.</text>
</comment>
<dbReference type="SUPFAM" id="SSF55174">
    <property type="entry name" value="Alpha-L RNA-binding motif"/>
    <property type="match status" value="1"/>
</dbReference>
<evidence type="ECO:0000256" key="3">
    <source>
        <dbReference type="ARBA" id="ARBA00022598"/>
    </source>
</evidence>
<keyword evidence="13" id="KW-1185">Reference proteome</keyword>
<organism evidence="12 13">
    <name type="scientific">Clostridium diolis</name>
    <dbReference type="NCBI Taxonomy" id="223919"/>
    <lineage>
        <taxon>Bacteria</taxon>
        <taxon>Bacillati</taxon>
        <taxon>Bacillota</taxon>
        <taxon>Clostridia</taxon>
        <taxon>Eubacteriales</taxon>
        <taxon>Clostridiaceae</taxon>
        <taxon>Clostridium</taxon>
    </lineage>
</organism>
<reference evidence="12 13" key="1">
    <citation type="submission" date="2019-06" db="EMBL/GenBank/DDBJ databases">
        <title>Draft genome sequence of Clostridium diolis DSM 15410.</title>
        <authorList>
            <person name="Kobayashi H."/>
            <person name="Tanizawa Y."/>
            <person name="Tohno M."/>
        </authorList>
    </citation>
    <scope>NUCLEOTIDE SEQUENCE [LARGE SCALE GENOMIC DNA]</scope>
    <source>
        <strain evidence="12 13">DSM 15410</strain>
    </source>
</reference>
<comment type="subcellular location">
    <subcellularLocation>
        <location evidence="10">Cytoplasm</location>
    </subcellularLocation>
</comment>
<dbReference type="InterPro" id="IPR014729">
    <property type="entry name" value="Rossmann-like_a/b/a_fold"/>
</dbReference>
<proteinExistence type="inferred from homology"/>
<comment type="catalytic activity">
    <reaction evidence="9 10">
        <text>tRNA(Tyr) + L-tyrosine + ATP = L-tyrosyl-tRNA(Tyr) + AMP + diphosphate + H(+)</text>
        <dbReference type="Rhea" id="RHEA:10220"/>
        <dbReference type="Rhea" id="RHEA-COMP:9706"/>
        <dbReference type="Rhea" id="RHEA-COMP:9707"/>
        <dbReference type="ChEBI" id="CHEBI:15378"/>
        <dbReference type="ChEBI" id="CHEBI:30616"/>
        <dbReference type="ChEBI" id="CHEBI:33019"/>
        <dbReference type="ChEBI" id="CHEBI:58315"/>
        <dbReference type="ChEBI" id="CHEBI:78442"/>
        <dbReference type="ChEBI" id="CHEBI:78536"/>
        <dbReference type="ChEBI" id="CHEBI:456215"/>
        <dbReference type="EC" id="6.1.1.1"/>
    </reaction>
</comment>
<dbReference type="PROSITE" id="PS00178">
    <property type="entry name" value="AA_TRNA_LIGASE_I"/>
    <property type="match status" value="1"/>
</dbReference>
<dbReference type="Gene3D" id="3.40.50.620">
    <property type="entry name" value="HUPs"/>
    <property type="match status" value="1"/>
</dbReference>
<evidence type="ECO:0000256" key="1">
    <source>
        <dbReference type="ARBA" id="ARBA00011738"/>
    </source>
</evidence>
<dbReference type="EC" id="6.1.1.1" evidence="10"/>
<dbReference type="EMBL" id="BJLA01000012">
    <property type="protein sequence ID" value="GEA32406.1"/>
    <property type="molecule type" value="Genomic_DNA"/>
</dbReference>
<evidence type="ECO:0000313" key="13">
    <source>
        <dbReference type="Proteomes" id="UP000325212"/>
    </source>
</evidence>
<evidence type="ECO:0000256" key="7">
    <source>
        <dbReference type="ARBA" id="ARBA00022917"/>
    </source>
</evidence>
<dbReference type="InterPro" id="IPR001412">
    <property type="entry name" value="aa-tRNA-synth_I_CS"/>
</dbReference>
<dbReference type="AlphaFoldDB" id="A0AAV3VC32"/>
<evidence type="ECO:0000256" key="11">
    <source>
        <dbReference type="PROSITE-ProRule" id="PRU00182"/>
    </source>
</evidence>
<keyword evidence="5 10" id="KW-0067">ATP-binding</keyword>
<dbReference type="InterPro" id="IPR002307">
    <property type="entry name" value="Tyr-tRNA-ligase"/>
</dbReference>
<dbReference type="GO" id="GO:0005524">
    <property type="term" value="F:ATP binding"/>
    <property type="evidence" value="ECO:0007669"/>
    <property type="project" value="UniProtKB-UniRule"/>
</dbReference>
<keyword evidence="6 11" id="KW-0694">RNA-binding</keyword>
<dbReference type="GO" id="GO:0006437">
    <property type="term" value="P:tyrosyl-tRNA aminoacylation"/>
    <property type="evidence" value="ECO:0007669"/>
    <property type="project" value="UniProtKB-UniRule"/>
</dbReference>
<dbReference type="Gene3D" id="3.10.290.10">
    <property type="entry name" value="RNA-binding S4 domain"/>
    <property type="match status" value="1"/>
</dbReference>
<dbReference type="InterPro" id="IPR024088">
    <property type="entry name" value="Tyr-tRNA-ligase_bac-type"/>
</dbReference>
<dbReference type="FunFam" id="3.40.50.620:FF:000061">
    <property type="entry name" value="Tyrosine--tRNA ligase"/>
    <property type="match status" value="1"/>
</dbReference>
<evidence type="ECO:0000256" key="8">
    <source>
        <dbReference type="ARBA" id="ARBA00023146"/>
    </source>
</evidence>
<keyword evidence="2 10" id="KW-0963">Cytoplasm</keyword>
<dbReference type="SUPFAM" id="SSF52374">
    <property type="entry name" value="Nucleotidylyl transferase"/>
    <property type="match status" value="1"/>
</dbReference>
<evidence type="ECO:0000256" key="4">
    <source>
        <dbReference type="ARBA" id="ARBA00022741"/>
    </source>
</evidence>
<comment type="caution">
    <text evidence="12">The sequence shown here is derived from an EMBL/GenBank/DDBJ whole genome shotgun (WGS) entry which is preliminary data.</text>
</comment>
<feature type="short sequence motif" description="'HIGH' region" evidence="10">
    <location>
        <begin position="47"/>
        <end position="56"/>
    </location>
</feature>
<dbReference type="CDD" id="cd00165">
    <property type="entry name" value="S4"/>
    <property type="match status" value="1"/>
</dbReference>
<evidence type="ECO:0000313" key="12">
    <source>
        <dbReference type="EMBL" id="GEA32406.1"/>
    </source>
</evidence>
<dbReference type="PROSITE" id="PS50889">
    <property type="entry name" value="S4"/>
    <property type="match status" value="1"/>
</dbReference>
<protein>
    <recommendedName>
        <fullName evidence="10">Tyrosine--tRNA ligase</fullName>
        <ecNumber evidence="10">6.1.1.1</ecNumber>
    </recommendedName>
    <alternativeName>
        <fullName evidence="10">Tyrosyl-tRNA synthetase</fullName>
        <shortName evidence="10">TyrRS</shortName>
    </alternativeName>
</protein>
<dbReference type="CDD" id="cd00805">
    <property type="entry name" value="TyrRS_core"/>
    <property type="match status" value="1"/>
</dbReference>
<feature type="short sequence motif" description="'KMSKS' region" evidence="10">
    <location>
        <begin position="231"/>
        <end position="235"/>
    </location>
</feature>
<dbReference type="NCBIfam" id="TIGR00234">
    <property type="entry name" value="tyrS"/>
    <property type="match status" value="1"/>
</dbReference>
<evidence type="ECO:0000256" key="2">
    <source>
        <dbReference type="ARBA" id="ARBA00022490"/>
    </source>
</evidence>